<evidence type="ECO:0000313" key="2">
    <source>
        <dbReference type="Proteomes" id="UP001295444"/>
    </source>
</evidence>
<keyword evidence="2" id="KW-1185">Reference proteome</keyword>
<gene>
    <name evidence="1" type="ORF">PECUL_23A023863</name>
</gene>
<dbReference type="Proteomes" id="UP001295444">
    <property type="component" value="Chromosome 04"/>
</dbReference>
<feature type="non-terminal residue" evidence="1">
    <location>
        <position position="112"/>
    </location>
</feature>
<evidence type="ECO:0000313" key="1">
    <source>
        <dbReference type="EMBL" id="CAH2284769.1"/>
    </source>
</evidence>
<protein>
    <submittedName>
        <fullName evidence="1">Uncharacterized protein</fullName>
    </submittedName>
</protein>
<dbReference type="EMBL" id="OW240915">
    <property type="protein sequence ID" value="CAH2284769.1"/>
    <property type="molecule type" value="Genomic_DNA"/>
</dbReference>
<accession>A0AAD1S0I9</accession>
<proteinExistence type="predicted"/>
<reference evidence="1" key="1">
    <citation type="submission" date="2022-03" db="EMBL/GenBank/DDBJ databases">
        <authorList>
            <person name="Alioto T."/>
            <person name="Alioto T."/>
            <person name="Gomez Garrido J."/>
        </authorList>
    </citation>
    <scope>NUCLEOTIDE SEQUENCE</scope>
</reference>
<sequence length="112" mass="12944">MENRQGPTHPEGLPNSKCNTQRCHHQLSLLPDDEGSPVVQQEYPYIISNLTAKEGMETYNRCPLTHQICLGTRILKYLSSMRAKPKPYNMVMIHANSYTNWGAHWRKRYSSP</sequence>
<organism evidence="1 2">
    <name type="scientific">Pelobates cultripes</name>
    <name type="common">Western spadefoot toad</name>
    <dbReference type="NCBI Taxonomy" id="61616"/>
    <lineage>
        <taxon>Eukaryota</taxon>
        <taxon>Metazoa</taxon>
        <taxon>Chordata</taxon>
        <taxon>Craniata</taxon>
        <taxon>Vertebrata</taxon>
        <taxon>Euteleostomi</taxon>
        <taxon>Amphibia</taxon>
        <taxon>Batrachia</taxon>
        <taxon>Anura</taxon>
        <taxon>Pelobatoidea</taxon>
        <taxon>Pelobatidae</taxon>
        <taxon>Pelobates</taxon>
    </lineage>
</organism>
<name>A0AAD1S0I9_PELCU</name>
<dbReference type="AlphaFoldDB" id="A0AAD1S0I9"/>